<dbReference type="STRING" id="1271860.SAMN05216174_107280"/>
<dbReference type="OrthoDB" id="9808719at2"/>
<dbReference type="InterPro" id="IPR037401">
    <property type="entry name" value="SnoaL-like"/>
</dbReference>
<dbReference type="Proteomes" id="UP000199501">
    <property type="component" value="Unassembled WGS sequence"/>
</dbReference>
<proteinExistence type="predicted"/>
<feature type="domain" description="SnoaL-like" evidence="1">
    <location>
        <begin position="10"/>
        <end position="110"/>
    </location>
</feature>
<dbReference type="AlphaFoldDB" id="A0A1G6S866"/>
<dbReference type="Gene3D" id="3.10.450.50">
    <property type="match status" value="1"/>
</dbReference>
<sequence>MNKQAVRDLVDRYIAIWNETDENNRQAMVDAVFTPDALYVDPNTSASGTAAIGQYIAAATRNFTGMRFTVGTVLTHHDAVHFSWQVGPATGAPAVSGYDVALFRDGRVTRLHGFFNGY</sequence>
<organism evidence="2 3">
    <name type="scientific">Actinokineospora iranica</name>
    <dbReference type="NCBI Taxonomy" id="1271860"/>
    <lineage>
        <taxon>Bacteria</taxon>
        <taxon>Bacillati</taxon>
        <taxon>Actinomycetota</taxon>
        <taxon>Actinomycetes</taxon>
        <taxon>Pseudonocardiales</taxon>
        <taxon>Pseudonocardiaceae</taxon>
        <taxon>Actinokineospora</taxon>
    </lineage>
</organism>
<evidence type="ECO:0000313" key="3">
    <source>
        <dbReference type="Proteomes" id="UP000199501"/>
    </source>
</evidence>
<gene>
    <name evidence="2" type="ORF">SAMN05216174_107280</name>
</gene>
<dbReference type="Pfam" id="PF12680">
    <property type="entry name" value="SnoaL_2"/>
    <property type="match status" value="1"/>
</dbReference>
<evidence type="ECO:0000259" key="1">
    <source>
        <dbReference type="Pfam" id="PF12680"/>
    </source>
</evidence>
<keyword evidence="3" id="KW-1185">Reference proteome</keyword>
<dbReference type="RefSeq" id="WP_091451544.1">
    <property type="nucleotide sequence ID" value="NZ_FMZZ01000007.1"/>
</dbReference>
<reference evidence="3" key="1">
    <citation type="submission" date="2016-10" db="EMBL/GenBank/DDBJ databases">
        <authorList>
            <person name="Varghese N."/>
            <person name="Submissions S."/>
        </authorList>
    </citation>
    <scope>NUCLEOTIDE SEQUENCE [LARGE SCALE GENOMIC DNA]</scope>
    <source>
        <strain evidence="3">IBRC-M 10403</strain>
    </source>
</reference>
<name>A0A1G6S866_9PSEU</name>
<dbReference type="EMBL" id="FMZZ01000007">
    <property type="protein sequence ID" value="SDD13029.1"/>
    <property type="molecule type" value="Genomic_DNA"/>
</dbReference>
<dbReference type="InterPro" id="IPR032710">
    <property type="entry name" value="NTF2-like_dom_sf"/>
</dbReference>
<evidence type="ECO:0000313" key="2">
    <source>
        <dbReference type="EMBL" id="SDD13029.1"/>
    </source>
</evidence>
<dbReference type="GO" id="GO:0016853">
    <property type="term" value="F:isomerase activity"/>
    <property type="evidence" value="ECO:0007669"/>
    <property type="project" value="UniProtKB-KW"/>
</dbReference>
<dbReference type="SUPFAM" id="SSF54427">
    <property type="entry name" value="NTF2-like"/>
    <property type="match status" value="1"/>
</dbReference>
<keyword evidence="2" id="KW-0413">Isomerase</keyword>
<accession>A0A1G6S866</accession>
<protein>
    <submittedName>
        <fullName evidence="2">Ketosteroid isomerase-related protein</fullName>
    </submittedName>
</protein>